<comment type="caution">
    <text evidence="1">The sequence shown here is derived from an EMBL/GenBank/DDBJ whole genome shotgun (WGS) entry which is preliminary data.</text>
</comment>
<proteinExistence type="predicted"/>
<dbReference type="RefSeq" id="WP_108127641.1">
    <property type="nucleotide sequence ID" value="NZ_QBKP01000002.1"/>
</dbReference>
<evidence type="ECO:0000313" key="2">
    <source>
        <dbReference type="Proteomes" id="UP000244224"/>
    </source>
</evidence>
<dbReference type="InterPro" id="IPR010710">
    <property type="entry name" value="DUF1289"/>
</dbReference>
<accession>A0A2T6B8C0</accession>
<gene>
    <name evidence="1" type="ORF">C8N34_10282</name>
</gene>
<keyword evidence="2" id="KW-1185">Reference proteome</keyword>
<protein>
    <recommendedName>
        <fullName evidence="3">Fe-S protein YdhL (DUF1289 family)</fullName>
    </recommendedName>
</protein>
<reference evidence="1 2" key="1">
    <citation type="submission" date="2018-04" db="EMBL/GenBank/DDBJ databases">
        <title>Genomic Encyclopedia of Archaeal and Bacterial Type Strains, Phase II (KMG-II): from individual species to whole genera.</title>
        <authorList>
            <person name="Goeker M."/>
        </authorList>
    </citation>
    <scope>NUCLEOTIDE SEQUENCE [LARGE SCALE GENOMIC DNA]</scope>
    <source>
        <strain evidence="1 2">DSM 21823</strain>
    </source>
</reference>
<sequence>MSTPTILSPCVRTCRLLNEVCVGCGRTRAEIALWTRMTEAERDAVMSRLDQQGSA</sequence>
<dbReference type="OrthoDB" id="9811423at2"/>
<evidence type="ECO:0000313" key="1">
    <source>
        <dbReference type="EMBL" id="PTX52304.1"/>
    </source>
</evidence>
<dbReference type="Pfam" id="PF06945">
    <property type="entry name" value="DUF1289"/>
    <property type="match status" value="1"/>
</dbReference>
<evidence type="ECO:0008006" key="3">
    <source>
        <dbReference type="Google" id="ProtNLM"/>
    </source>
</evidence>
<dbReference type="EMBL" id="QBKP01000002">
    <property type="protein sequence ID" value="PTX52304.1"/>
    <property type="molecule type" value="Genomic_DNA"/>
</dbReference>
<dbReference type="AlphaFoldDB" id="A0A2T6B8C0"/>
<dbReference type="PANTHER" id="PTHR35175">
    <property type="entry name" value="DUF1289 DOMAIN-CONTAINING PROTEIN"/>
    <property type="match status" value="1"/>
</dbReference>
<name>A0A2T6B8C0_9RHOB</name>
<organism evidence="1 2">
    <name type="scientific">Gemmobacter caeni</name>
    <dbReference type="NCBI Taxonomy" id="589035"/>
    <lineage>
        <taxon>Bacteria</taxon>
        <taxon>Pseudomonadati</taxon>
        <taxon>Pseudomonadota</taxon>
        <taxon>Alphaproteobacteria</taxon>
        <taxon>Rhodobacterales</taxon>
        <taxon>Paracoccaceae</taxon>
        <taxon>Gemmobacter</taxon>
    </lineage>
</organism>
<dbReference type="Proteomes" id="UP000244224">
    <property type="component" value="Unassembled WGS sequence"/>
</dbReference>
<dbReference type="PANTHER" id="PTHR35175:SF2">
    <property type="entry name" value="DUF1289 DOMAIN-CONTAINING PROTEIN"/>
    <property type="match status" value="1"/>
</dbReference>